<proteinExistence type="predicted"/>
<evidence type="ECO:0000256" key="3">
    <source>
        <dbReference type="ARBA" id="ARBA00023002"/>
    </source>
</evidence>
<evidence type="ECO:0000313" key="6">
    <source>
        <dbReference type="EMBL" id="PKI74268.1"/>
    </source>
</evidence>
<keyword evidence="1" id="KW-0479">Metal-binding</keyword>
<comment type="caution">
    <text evidence="6">The sequence shown here is derived from an EMBL/GenBank/DDBJ whole genome shotgun (WGS) entry which is preliminary data.</text>
</comment>
<organism evidence="6 7">
    <name type="scientific">Punica granatum</name>
    <name type="common">Pomegranate</name>
    <dbReference type="NCBI Taxonomy" id="22663"/>
    <lineage>
        <taxon>Eukaryota</taxon>
        <taxon>Viridiplantae</taxon>
        <taxon>Streptophyta</taxon>
        <taxon>Embryophyta</taxon>
        <taxon>Tracheophyta</taxon>
        <taxon>Spermatophyta</taxon>
        <taxon>Magnoliopsida</taxon>
        <taxon>eudicotyledons</taxon>
        <taxon>Gunneridae</taxon>
        <taxon>Pentapetalae</taxon>
        <taxon>rosids</taxon>
        <taxon>malvids</taxon>
        <taxon>Myrtales</taxon>
        <taxon>Lythraceae</taxon>
        <taxon>Punica</taxon>
    </lineage>
</organism>
<dbReference type="PROSITE" id="PS51393">
    <property type="entry name" value="LIPOXYGENASE_3"/>
    <property type="match status" value="1"/>
</dbReference>
<dbReference type="GO" id="GO:0046872">
    <property type="term" value="F:metal ion binding"/>
    <property type="evidence" value="ECO:0007669"/>
    <property type="project" value="UniProtKB-KW"/>
</dbReference>
<feature type="region of interest" description="Disordered" evidence="4">
    <location>
        <begin position="104"/>
        <end position="173"/>
    </location>
</feature>
<dbReference type="SUPFAM" id="SSF48484">
    <property type="entry name" value="Lipoxigenase"/>
    <property type="match status" value="1"/>
</dbReference>
<protein>
    <recommendedName>
        <fullName evidence="5">Lipoxygenase domain-containing protein</fullName>
    </recommendedName>
</protein>
<feature type="domain" description="Lipoxygenase" evidence="5">
    <location>
        <begin position="1"/>
        <end position="103"/>
    </location>
</feature>
<dbReference type="GO" id="GO:0016702">
    <property type="term" value="F:oxidoreductase activity, acting on single donors with incorporation of molecular oxygen, incorporation of two atoms of oxygen"/>
    <property type="evidence" value="ECO:0007669"/>
    <property type="project" value="InterPro"/>
</dbReference>
<keyword evidence="2" id="KW-0223">Dioxygenase</keyword>
<feature type="compositionally biased region" description="Basic and acidic residues" evidence="4">
    <location>
        <begin position="133"/>
        <end position="161"/>
    </location>
</feature>
<dbReference type="InterPro" id="IPR013819">
    <property type="entry name" value="LipOase_C"/>
</dbReference>
<dbReference type="PANTHER" id="PTHR11771">
    <property type="entry name" value="LIPOXYGENASE"/>
    <property type="match status" value="1"/>
</dbReference>
<dbReference type="Gene3D" id="3.10.450.60">
    <property type="match status" value="1"/>
</dbReference>
<evidence type="ECO:0000256" key="1">
    <source>
        <dbReference type="ARBA" id="ARBA00022723"/>
    </source>
</evidence>
<sequence length="173" mass="19508">MLARATQAIDENKLLIVDYHDAYLPFLDKINALDGRKAYATRTIYFLNPQGTLKPIAIELALLPGGPSSQTRRVVTLPVDATSNWIWQLAKARVSSNDAGIHQPLLWGKPKKEQSEREREREIENETEGNGESSRERKLGMEAMGDGHNEEDGEGYIERSRIRSNGDLMRAFN</sequence>
<evidence type="ECO:0000256" key="4">
    <source>
        <dbReference type="SAM" id="MobiDB-lite"/>
    </source>
</evidence>
<dbReference type="STRING" id="22663.A0A2I0L0K9"/>
<dbReference type="Proteomes" id="UP000233551">
    <property type="component" value="Unassembled WGS sequence"/>
</dbReference>
<dbReference type="InterPro" id="IPR036226">
    <property type="entry name" value="LipOase_C_sf"/>
</dbReference>
<dbReference type="AlphaFoldDB" id="A0A2I0L0K9"/>
<keyword evidence="3" id="KW-0560">Oxidoreductase</keyword>
<reference evidence="6 7" key="1">
    <citation type="submission" date="2017-11" db="EMBL/GenBank/DDBJ databases">
        <title>De-novo sequencing of pomegranate (Punica granatum L.) genome.</title>
        <authorList>
            <person name="Akparov Z."/>
            <person name="Amiraslanov A."/>
            <person name="Hajiyeva S."/>
            <person name="Abbasov M."/>
            <person name="Kaur K."/>
            <person name="Hamwieh A."/>
            <person name="Solovyev V."/>
            <person name="Salamov A."/>
            <person name="Braich B."/>
            <person name="Kosarev P."/>
            <person name="Mahmoud A."/>
            <person name="Hajiyev E."/>
            <person name="Babayeva S."/>
            <person name="Izzatullayeva V."/>
            <person name="Mammadov A."/>
            <person name="Mammadov A."/>
            <person name="Sharifova S."/>
            <person name="Ojaghi J."/>
            <person name="Eynullazada K."/>
            <person name="Bayramov B."/>
            <person name="Abdulazimova A."/>
            <person name="Shahmuradov I."/>
        </authorList>
    </citation>
    <scope>NUCLEOTIDE SEQUENCE [LARGE SCALE GENOMIC DNA]</scope>
    <source>
        <strain evidence="7">cv. AG2017</strain>
        <tissue evidence="6">Leaf</tissue>
    </source>
</reference>
<feature type="compositionally biased region" description="Basic and acidic residues" evidence="4">
    <location>
        <begin position="110"/>
        <end position="124"/>
    </location>
</feature>
<dbReference type="GO" id="GO:0034440">
    <property type="term" value="P:lipid oxidation"/>
    <property type="evidence" value="ECO:0007669"/>
    <property type="project" value="InterPro"/>
</dbReference>
<accession>A0A2I0L0K9</accession>
<gene>
    <name evidence="6" type="ORF">CRG98_005325</name>
</gene>
<keyword evidence="7" id="KW-1185">Reference proteome</keyword>
<evidence type="ECO:0000313" key="7">
    <source>
        <dbReference type="Proteomes" id="UP000233551"/>
    </source>
</evidence>
<evidence type="ECO:0000256" key="2">
    <source>
        <dbReference type="ARBA" id="ARBA00022964"/>
    </source>
</evidence>
<evidence type="ECO:0000259" key="5">
    <source>
        <dbReference type="PROSITE" id="PS51393"/>
    </source>
</evidence>
<dbReference type="Pfam" id="PF00305">
    <property type="entry name" value="Lipoxygenase"/>
    <property type="match status" value="1"/>
</dbReference>
<dbReference type="InterPro" id="IPR000907">
    <property type="entry name" value="LipOase"/>
</dbReference>
<name>A0A2I0L0K9_PUNGR</name>
<dbReference type="EMBL" id="PGOL01000216">
    <property type="protein sequence ID" value="PKI74268.1"/>
    <property type="molecule type" value="Genomic_DNA"/>
</dbReference>